<sequence>MRFTPLVALLTTWALAVTCRPTDTYDLPPQLQQRGFTSCLFPLFNPAPRHFTINFNTDPIGYTRSRLGDGPWATAGNTLLKWRQFEDRRGIAYLNSVLEVAPPNGHGALHNYEIEIRRAPISNPNAASECFRTTRLNVGQTSARIQWNLDAGYTYHLTISED</sequence>
<reference evidence="3" key="1">
    <citation type="submission" date="2016-03" db="EMBL/GenBank/DDBJ databases">
        <authorList>
            <person name="Guldener U."/>
        </authorList>
    </citation>
    <scope>NUCLEOTIDE SEQUENCE [LARGE SCALE GENOMIC DNA]</scope>
    <source>
        <strain evidence="3">04CH-RAC-A.6.1</strain>
    </source>
</reference>
<evidence type="ECO:0000256" key="1">
    <source>
        <dbReference type="SAM" id="SignalP"/>
    </source>
</evidence>
<gene>
    <name evidence="2" type="ORF">RAG0_01715</name>
</gene>
<dbReference type="AlphaFoldDB" id="A0A1E1JYI5"/>
<evidence type="ECO:0008006" key="4">
    <source>
        <dbReference type="Google" id="ProtNLM"/>
    </source>
</evidence>
<dbReference type="Proteomes" id="UP000178912">
    <property type="component" value="Unassembled WGS sequence"/>
</dbReference>
<dbReference type="InterPro" id="IPR056210">
    <property type="entry name" value="Avr2-like"/>
</dbReference>
<feature type="signal peptide" evidence="1">
    <location>
        <begin position="1"/>
        <end position="19"/>
    </location>
</feature>
<dbReference type="OrthoDB" id="5403227at2759"/>
<name>A0A1E1JYI5_9HELO</name>
<keyword evidence="3" id="KW-1185">Reference proteome</keyword>
<keyword evidence="1" id="KW-0732">Signal</keyword>
<dbReference type="Pfam" id="PF24180">
    <property type="entry name" value="Avr2"/>
    <property type="match status" value="1"/>
</dbReference>
<evidence type="ECO:0000313" key="2">
    <source>
        <dbReference type="EMBL" id="CZS90811.1"/>
    </source>
</evidence>
<dbReference type="EMBL" id="FJUX01000006">
    <property type="protein sequence ID" value="CZS90811.1"/>
    <property type="molecule type" value="Genomic_DNA"/>
</dbReference>
<proteinExistence type="predicted"/>
<evidence type="ECO:0000313" key="3">
    <source>
        <dbReference type="Proteomes" id="UP000178912"/>
    </source>
</evidence>
<feature type="chain" id="PRO_5009445404" description="Secreted in xylem 7" evidence="1">
    <location>
        <begin position="20"/>
        <end position="162"/>
    </location>
</feature>
<protein>
    <recommendedName>
        <fullName evidence="4">Secreted in xylem 7</fullName>
    </recommendedName>
</protein>
<accession>A0A1E1JYI5</accession>
<organism evidence="2 3">
    <name type="scientific">Rhynchosporium agropyri</name>
    <dbReference type="NCBI Taxonomy" id="914238"/>
    <lineage>
        <taxon>Eukaryota</taxon>
        <taxon>Fungi</taxon>
        <taxon>Dikarya</taxon>
        <taxon>Ascomycota</taxon>
        <taxon>Pezizomycotina</taxon>
        <taxon>Leotiomycetes</taxon>
        <taxon>Helotiales</taxon>
        <taxon>Ploettnerulaceae</taxon>
        <taxon>Rhynchosporium</taxon>
    </lineage>
</organism>